<sequence>MILQELTKLYERLLENPDIDVCEPGFSKENISFKIVIDRGGKFKHLEDLREMENGNPRPVKIEVPKFDGKRASGVKSYFLWDKSDYTIGRRKDEKAETFSVLQTPKHHAAFLELISNVINVTKLEHPVVTAVQAFCSDEREISKLERHSHWEEFLNTFAVFEVEECGLTVFEESAVIQAWKQYYTISATGKKMENGLCLVSGQQSGLTTTLPTIKKGVGGKNDVPFVSCNIDTGESYKLRKGQNASISSTAAAAFTGALNYLVDERRHHFRIADTLTLFWAEKNATFAGFFSDMFDGNRDEGYSVDLETFLRSIRSGKMPESVAHDKSRFFVLGLVPNSARISVRFWHVDSVEMMAREIGTHFEHLSIIPQHKDSDHEFPSIWQLVIETATLHKTENIPPNIVGPLMRSILSGSDYPANILSLLVSRMRSDQGNRQLNYYRASFFKAILNRNFKRRLTMALDTERTTIPYCLGRLFAALEKTQEDSADGSINATIRDRYFASASARPKVVFALILRLAQNHLKKMKSKSPGLAIDREKLLQEIMSKFHEFPATLKLEEQGEFAIGYYHQRQDFFISKQDKAEN</sequence>
<comment type="caution">
    <text evidence="1">The sequence shown here is derived from an EMBL/GenBank/DDBJ whole genome shotgun (WGS) entry which is preliminary data.</text>
</comment>
<organism evidence="1 2">
    <name type="scientific">candidate division KSB3 bacterium</name>
    <dbReference type="NCBI Taxonomy" id="2044937"/>
    <lineage>
        <taxon>Bacteria</taxon>
        <taxon>candidate division KSB3</taxon>
    </lineage>
</organism>
<dbReference type="AlphaFoldDB" id="A0A2G6E329"/>
<reference evidence="1 2" key="1">
    <citation type="submission" date="2017-10" db="EMBL/GenBank/DDBJ databases">
        <title>Novel microbial diversity and functional potential in the marine mammal oral microbiome.</title>
        <authorList>
            <person name="Dudek N.K."/>
            <person name="Sun C.L."/>
            <person name="Burstein D."/>
            <person name="Kantor R.S."/>
            <person name="Aliaga Goltsman D.S."/>
            <person name="Bik E.M."/>
            <person name="Thomas B.C."/>
            <person name="Banfield J.F."/>
            <person name="Relman D.A."/>
        </authorList>
    </citation>
    <scope>NUCLEOTIDE SEQUENCE [LARGE SCALE GENOMIC DNA]</scope>
    <source>
        <strain evidence="1">DOLZORAL124_49_17</strain>
    </source>
</reference>
<dbReference type="EMBL" id="PDPS01000037">
    <property type="protein sequence ID" value="PID56161.1"/>
    <property type="molecule type" value="Genomic_DNA"/>
</dbReference>
<evidence type="ECO:0000313" key="1">
    <source>
        <dbReference type="EMBL" id="PID56161.1"/>
    </source>
</evidence>
<dbReference type="Pfam" id="PF09709">
    <property type="entry name" value="Cas_Csd1"/>
    <property type="match status" value="1"/>
</dbReference>
<dbReference type="NCBIfam" id="TIGR01863">
    <property type="entry name" value="cas_Csd1"/>
    <property type="match status" value="1"/>
</dbReference>
<name>A0A2G6E329_9BACT</name>
<dbReference type="InterPro" id="IPR010144">
    <property type="entry name" value="CRISPR-assoc_prot_Csd1-typ"/>
</dbReference>
<accession>A0A2G6E329</accession>
<protein>
    <submittedName>
        <fullName evidence="1">Type I-C CRISPR-associated protein Cas8c/Csd1</fullName>
    </submittedName>
</protein>
<proteinExistence type="predicted"/>
<gene>
    <name evidence="1" type="primary">cas8c</name>
    <name evidence="1" type="ORF">CSB45_12330</name>
</gene>
<dbReference type="CDD" id="cd09757">
    <property type="entry name" value="Cas8c_I-C"/>
    <property type="match status" value="1"/>
</dbReference>
<evidence type="ECO:0000313" key="2">
    <source>
        <dbReference type="Proteomes" id="UP000229740"/>
    </source>
</evidence>
<dbReference type="Proteomes" id="UP000229740">
    <property type="component" value="Unassembled WGS sequence"/>
</dbReference>